<sequence>MQMRILNTQGELQTKVVNVAIKLLIIDLLVYFVHLVRSKLYDALIQSGWCGEHLVIYADDHHVSFCFRTLKGTVHKRFVGQIKDQKVLKVPNGLMPLSPPVSAPVLHAANPSYPLTLSIFIHKPDPFRANGKGNIVTHLIKKAGVHKLWEQGPGANQEALWVNLIRDGGLASAAGELVVEGEAHVQRVVL</sequence>
<dbReference type="Proteomes" id="UP000186817">
    <property type="component" value="Unassembled WGS sequence"/>
</dbReference>
<keyword evidence="2" id="KW-1185">Reference proteome</keyword>
<dbReference type="EMBL" id="LSRX01003272">
    <property type="protein sequence ID" value="OLP74748.1"/>
    <property type="molecule type" value="Genomic_DNA"/>
</dbReference>
<evidence type="ECO:0000313" key="2">
    <source>
        <dbReference type="Proteomes" id="UP000186817"/>
    </source>
</evidence>
<dbReference type="AlphaFoldDB" id="A0A1Q9BVM2"/>
<protein>
    <submittedName>
        <fullName evidence="1">Uncharacterized protein</fullName>
    </submittedName>
</protein>
<feature type="non-terminal residue" evidence="1">
    <location>
        <position position="190"/>
    </location>
</feature>
<comment type="caution">
    <text evidence="1">The sequence shown here is derived from an EMBL/GenBank/DDBJ whole genome shotgun (WGS) entry which is preliminary data.</text>
</comment>
<accession>A0A1Q9BVM2</accession>
<evidence type="ECO:0000313" key="1">
    <source>
        <dbReference type="EMBL" id="OLP74748.1"/>
    </source>
</evidence>
<name>A0A1Q9BVM2_SYMMI</name>
<proteinExistence type="predicted"/>
<reference evidence="1 2" key="1">
    <citation type="submission" date="2016-02" db="EMBL/GenBank/DDBJ databases">
        <title>Genome analysis of coral dinoflagellate symbionts highlights evolutionary adaptations to a symbiotic lifestyle.</title>
        <authorList>
            <person name="Aranda M."/>
            <person name="Li Y."/>
            <person name="Liew Y.J."/>
            <person name="Baumgarten S."/>
            <person name="Simakov O."/>
            <person name="Wilson M."/>
            <person name="Piel J."/>
            <person name="Ashoor H."/>
            <person name="Bougouffa S."/>
            <person name="Bajic V.B."/>
            <person name="Ryu T."/>
            <person name="Ravasi T."/>
            <person name="Bayer T."/>
            <person name="Micklem G."/>
            <person name="Kim H."/>
            <person name="Bhak J."/>
            <person name="Lajeunesse T.C."/>
            <person name="Voolstra C.R."/>
        </authorList>
    </citation>
    <scope>NUCLEOTIDE SEQUENCE [LARGE SCALE GENOMIC DNA]</scope>
    <source>
        <strain evidence="1 2">CCMP2467</strain>
    </source>
</reference>
<organism evidence="1 2">
    <name type="scientific">Symbiodinium microadriaticum</name>
    <name type="common">Dinoflagellate</name>
    <name type="synonym">Zooxanthella microadriatica</name>
    <dbReference type="NCBI Taxonomy" id="2951"/>
    <lineage>
        <taxon>Eukaryota</taxon>
        <taxon>Sar</taxon>
        <taxon>Alveolata</taxon>
        <taxon>Dinophyceae</taxon>
        <taxon>Suessiales</taxon>
        <taxon>Symbiodiniaceae</taxon>
        <taxon>Symbiodinium</taxon>
    </lineage>
</organism>
<gene>
    <name evidence="1" type="ORF">AK812_SmicGene45629</name>
</gene>